<dbReference type="PANTHER" id="PTHR12203:SF118">
    <property type="entry name" value="BETA-1,2-XYLOSYLTRANSFERASE 1"/>
    <property type="match status" value="1"/>
</dbReference>
<feature type="domain" description="Glycosyl transferase CAP10" evidence="3">
    <location>
        <begin position="428"/>
        <end position="695"/>
    </location>
</feature>
<feature type="compositionally biased region" description="Pro residues" evidence="1">
    <location>
        <begin position="142"/>
        <end position="152"/>
    </location>
</feature>
<dbReference type="AlphaFoldDB" id="M5FR22"/>
<dbReference type="HOGENOM" id="CLU_005027_3_2_1"/>
<gene>
    <name evidence="4" type="ORF">DACRYDRAFT_109594</name>
</gene>
<dbReference type="SMART" id="SM00672">
    <property type="entry name" value="CAP10"/>
    <property type="match status" value="1"/>
</dbReference>
<accession>M5FR22</accession>
<keyword evidence="2" id="KW-0472">Membrane</keyword>
<proteinExistence type="predicted"/>
<dbReference type="Pfam" id="PF05686">
    <property type="entry name" value="Glyco_transf_90"/>
    <property type="match status" value="1"/>
</dbReference>
<evidence type="ECO:0000313" key="5">
    <source>
        <dbReference type="Proteomes" id="UP000030653"/>
    </source>
</evidence>
<dbReference type="InterPro" id="IPR051091">
    <property type="entry name" value="O-Glucosyltr/Glycosyltrsf_90"/>
</dbReference>
<dbReference type="PANTHER" id="PTHR12203">
    <property type="entry name" value="KDEL LYS-ASP-GLU-LEU CONTAINING - RELATED"/>
    <property type="match status" value="1"/>
</dbReference>
<dbReference type="InterPro" id="IPR006598">
    <property type="entry name" value="CAP10"/>
</dbReference>
<name>M5FR22_DACPD</name>
<evidence type="ECO:0000313" key="4">
    <source>
        <dbReference type="EMBL" id="EJT99490.1"/>
    </source>
</evidence>
<reference evidence="4 5" key="1">
    <citation type="journal article" date="2012" name="Science">
        <title>The Paleozoic origin of enzymatic lignin decomposition reconstructed from 31 fungal genomes.</title>
        <authorList>
            <person name="Floudas D."/>
            <person name="Binder M."/>
            <person name="Riley R."/>
            <person name="Barry K."/>
            <person name="Blanchette R.A."/>
            <person name="Henrissat B."/>
            <person name="Martinez A.T."/>
            <person name="Otillar R."/>
            <person name="Spatafora J.W."/>
            <person name="Yadav J.S."/>
            <person name="Aerts A."/>
            <person name="Benoit I."/>
            <person name="Boyd A."/>
            <person name="Carlson A."/>
            <person name="Copeland A."/>
            <person name="Coutinho P.M."/>
            <person name="de Vries R.P."/>
            <person name="Ferreira P."/>
            <person name="Findley K."/>
            <person name="Foster B."/>
            <person name="Gaskell J."/>
            <person name="Glotzer D."/>
            <person name="Gorecki P."/>
            <person name="Heitman J."/>
            <person name="Hesse C."/>
            <person name="Hori C."/>
            <person name="Igarashi K."/>
            <person name="Jurgens J.A."/>
            <person name="Kallen N."/>
            <person name="Kersten P."/>
            <person name="Kohler A."/>
            <person name="Kuees U."/>
            <person name="Kumar T.K.A."/>
            <person name="Kuo A."/>
            <person name="LaButti K."/>
            <person name="Larrondo L.F."/>
            <person name="Lindquist E."/>
            <person name="Ling A."/>
            <person name="Lombard V."/>
            <person name="Lucas S."/>
            <person name="Lundell T."/>
            <person name="Martin R."/>
            <person name="McLaughlin D.J."/>
            <person name="Morgenstern I."/>
            <person name="Morin E."/>
            <person name="Murat C."/>
            <person name="Nagy L.G."/>
            <person name="Nolan M."/>
            <person name="Ohm R.A."/>
            <person name="Patyshakuliyeva A."/>
            <person name="Rokas A."/>
            <person name="Ruiz-Duenas F.J."/>
            <person name="Sabat G."/>
            <person name="Salamov A."/>
            <person name="Samejima M."/>
            <person name="Schmutz J."/>
            <person name="Slot J.C."/>
            <person name="St John F."/>
            <person name="Stenlid J."/>
            <person name="Sun H."/>
            <person name="Sun S."/>
            <person name="Syed K."/>
            <person name="Tsang A."/>
            <person name="Wiebenga A."/>
            <person name="Young D."/>
            <person name="Pisabarro A."/>
            <person name="Eastwood D.C."/>
            <person name="Martin F."/>
            <person name="Cullen D."/>
            <person name="Grigoriev I.V."/>
            <person name="Hibbett D.S."/>
        </authorList>
    </citation>
    <scope>NUCLEOTIDE SEQUENCE [LARGE SCALE GENOMIC DNA]</scope>
    <source>
        <strain evidence="4 5">DJM-731 SS1</strain>
    </source>
</reference>
<organism evidence="4 5">
    <name type="scientific">Dacryopinax primogenitus (strain DJM 731)</name>
    <name type="common">Brown rot fungus</name>
    <dbReference type="NCBI Taxonomy" id="1858805"/>
    <lineage>
        <taxon>Eukaryota</taxon>
        <taxon>Fungi</taxon>
        <taxon>Dikarya</taxon>
        <taxon>Basidiomycota</taxon>
        <taxon>Agaricomycotina</taxon>
        <taxon>Dacrymycetes</taxon>
        <taxon>Dacrymycetales</taxon>
        <taxon>Dacrymycetaceae</taxon>
        <taxon>Dacryopinax</taxon>
    </lineage>
</organism>
<keyword evidence="2" id="KW-0812">Transmembrane</keyword>
<evidence type="ECO:0000256" key="1">
    <source>
        <dbReference type="SAM" id="MobiDB-lite"/>
    </source>
</evidence>
<dbReference type="Proteomes" id="UP000030653">
    <property type="component" value="Unassembled WGS sequence"/>
</dbReference>
<keyword evidence="2" id="KW-1133">Transmembrane helix</keyword>
<feature type="transmembrane region" description="Helical" evidence="2">
    <location>
        <begin position="48"/>
        <end position="67"/>
    </location>
</feature>
<sequence>MLRNPLLPLRSTQRQTHKHSLSITSRRRHSYLSAARTFSLHIWRRIPLSLRVVLALICVLAFGAVLWKGEDLPSVKVKHRLGFGRNRASTEGEAGAQREVLIPARSPPGTTLRERPPNPGLPPPAGERPPRPKRPARRDPPPHPPSIPPRPGSFPSHQFLPSGLMRVNPNGRHPIYDLVEFGERQWRERMDRQSSTLAEAVGEYKRRWGRRPPRGFDSWWAYVQKHNVQLPDEYDQIMLSLEPFLAHSPADLRRLQASTRELPGTYTIVASPSTGRLELATSNFPESEQDLGVLRAREQLELMRGFGESWVDDQGERTSVEREIVSATGRWEATFSIGEPRVVGDWEMGRERREKSQRREYMNLFRKPVHDLGWPEACSPNSALRLSFPDPPELPARPQSPKTFIFDHQASMSPCSNPSLIHLSGTFLSPPEGEGKNRLLFSVSKTELHEDVLYVPSQTWDEDSELEWEEKTDERLLWRGSTTSGILVSPELAWNASQRIRLVSLLNTHDSSAWPVLLPRGAGERVGQPEERRQAWMNNLFSDAHFTREPVHCRLGGCETLGESFDFRRPLTAEKERTHKYVLDIDGNGASDQFGQLMRSKSLLLKASVFGEWWTGRIQPWVHYVPVQLDLSDLYDIMTFFRGDVGQGGRGEHDVLARKIAYAGREWSERFWRKEDVVAYTWRLLLEYGRVVSDDRNDMNFEMK</sequence>
<dbReference type="RefSeq" id="XP_040626388.1">
    <property type="nucleotide sequence ID" value="XM_040768909.1"/>
</dbReference>
<protein>
    <recommendedName>
        <fullName evidence="3">Glycosyl transferase CAP10 domain-containing protein</fullName>
    </recommendedName>
</protein>
<dbReference type="OMA" id="AYPEWWI"/>
<feature type="compositionally biased region" description="Pro residues" evidence="1">
    <location>
        <begin position="117"/>
        <end position="127"/>
    </location>
</feature>
<dbReference type="OrthoDB" id="541052at2759"/>
<keyword evidence="5" id="KW-1185">Reference proteome</keyword>
<evidence type="ECO:0000259" key="3">
    <source>
        <dbReference type="SMART" id="SM00672"/>
    </source>
</evidence>
<evidence type="ECO:0000256" key="2">
    <source>
        <dbReference type="SAM" id="Phobius"/>
    </source>
</evidence>
<feature type="region of interest" description="Disordered" evidence="1">
    <location>
        <begin position="87"/>
        <end position="162"/>
    </location>
</feature>
<dbReference type="EMBL" id="JH795869">
    <property type="protein sequence ID" value="EJT99490.1"/>
    <property type="molecule type" value="Genomic_DNA"/>
</dbReference>
<dbReference type="GeneID" id="63683971"/>